<dbReference type="Pfam" id="PF00144">
    <property type="entry name" value="Beta-lactamase"/>
    <property type="match status" value="1"/>
</dbReference>
<dbReference type="RefSeq" id="WP_380805333.1">
    <property type="nucleotide sequence ID" value="NZ_JBHUIV010000025.1"/>
</dbReference>
<evidence type="ECO:0000259" key="1">
    <source>
        <dbReference type="Pfam" id="PF00144"/>
    </source>
</evidence>
<sequence>MKLLFPSLVLLLLNFGNSYSQHMEVKPCVFINPHGNDGRSLAIQEALDKLTQNQVPGIVAGLLDKEGLQVWSSGYASIENAVHMQGCHLHYIQSIAKTYMAVSILQLWEEGRLDLKKTIDEYLPVSISSLLPNAAKVNIQMLLNHTSGIPEYNYDPNYVTRLLQHPERVFLPEEYLQYIKGKKADFEPGTKYSYRNSNYLILALIAEQITGHHGAYMEDRIFKPLGLEDTYYRIRQGENYGQRLVQSYWDRYSNSKLENISILQNSNVASMVGDDGIITTAKDALLFLRGLMEGKLIDPKTLEMMQEWVSNNKGEPVYGLGLAVTKFAGLTAIGHSGGGLGSGSQLYYFPEKQLYLFLAINLGTVTESPIHVEAEKILEEIYGVILAFD</sequence>
<dbReference type="Proteomes" id="UP001597414">
    <property type="component" value="Unassembled WGS sequence"/>
</dbReference>
<dbReference type="InterPro" id="IPR012338">
    <property type="entry name" value="Beta-lactam/transpept-like"/>
</dbReference>
<dbReference type="InterPro" id="IPR001466">
    <property type="entry name" value="Beta-lactam-related"/>
</dbReference>
<comment type="caution">
    <text evidence="2">The sequence shown here is derived from an EMBL/GenBank/DDBJ whole genome shotgun (WGS) entry which is preliminary data.</text>
</comment>
<proteinExistence type="predicted"/>
<dbReference type="EMBL" id="JBHUIV010000025">
    <property type="protein sequence ID" value="MFD2203227.1"/>
    <property type="molecule type" value="Genomic_DNA"/>
</dbReference>
<keyword evidence="3" id="KW-1185">Reference proteome</keyword>
<evidence type="ECO:0000313" key="3">
    <source>
        <dbReference type="Proteomes" id="UP001597414"/>
    </source>
</evidence>
<organism evidence="2 3">
    <name type="scientific">Shivajiella indica</name>
    <dbReference type="NCBI Taxonomy" id="872115"/>
    <lineage>
        <taxon>Bacteria</taxon>
        <taxon>Pseudomonadati</taxon>
        <taxon>Bacteroidota</taxon>
        <taxon>Cytophagia</taxon>
        <taxon>Cytophagales</taxon>
        <taxon>Cyclobacteriaceae</taxon>
        <taxon>Shivajiella</taxon>
    </lineage>
</organism>
<dbReference type="Gene3D" id="3.40.710.10">
    <property type="entry name" value="DD-peptidase/beta-lactamase superfamily"/>
    <property type="match status" value="1"/>
</dbReference>
<name>A0ABW5BAT0_9BACT</name>
<evidence type="ECO:0000313" key="2">
    <source>
        <dbReference type="EMBL" id="MFD2203227.1"/>
    </source>
</evidence>
<gene>
    <name evidence="2" type="ORF">ACFSKV_16740</name>
</gene>
<dbReference type="SUPFAM" id="SSF56601">
    <property type="entry name" value="beta-lactamase/transpeptidase-like"/>
    <property type="match status" value="1"/>
</dbReference>
<dbReference type="EC" id="3.-.-.-" evidence="2"/>
<dbReference type="GO" id="GO:0016787">
    <property type="term" value="F:hydrolase activity"/>
    <property type="evidence" value="ECO:0007669"/>
    <property type="project" value="UniProtKB-KW"/>
</dbReference>
<protein>
    <submittedName>
        <fullName evidence="2">Serine hydrolase domain-containing protein</fullName>
        <ecNumber evidence="2">3.-.-.-</ecNumber>
    </submittedName>
</protein>
<feature type="domain" description="Beta-lactamase-related" evidence="1">
    <location>
        <begin position="50"/>
        <end position="363"/>
    </location>
</feature>
<dbReference type="InterPro" id="IPR050789">
    <property type="entry name" value="Diverse_Enzym_Activities"/>
</dbReference>
<keyword evidence="2" id="KW-0378">Hydrolase</keyword>
<accession>A0ABW5BAT0</accession>
<reference evidence="3" key="1">
    <citation type="journal article" date="2019" name="Int. J. Syst. Evol. Microbiol.">
        <title>The Global Catalogue of Microorganisms (GCM) 10K type strain sequencing project: providing services to taxonomists for standard genome sequencing and annotation.</title>
        <authorList>
            <consortium name="The Broad Institute Genomics Platform"/>
            <consortium name="The Broad Institute Genome Sequencing Center for Infectious Disease"/>
            <person name="Wu L."/>
            <person name="Ma J."/>
        </authorList>
    </citation>
    <scope>NUCLEOTIDE SEQUENCE [LARGE SCALE GENOMIC DNA]</scope>
    <source>
        <strain evidence="3">KCTC 19812</strain>
    </source>
</reference>
<dbReference type="PANTHER" id="PTHR43283">
    <property type="entry name" value="BETA-LACTAMASE-RELATED"/>
    <property type="match status" value="1"/>
</dbReference>